<accession>A0A858SXG1</accession>
<dbReference type="Pfam" id="PF00701">
    <property type="entry name" value="DHDPS"/>
    <property type="match status" value="1"/>
</dbReference>
<evidence type="ECO:0000313" key="6">
    <source>
        <dbReference type="Proteomes" id="UP000503308"/>
    </source>
</evidence>
<dbReference type="InterPro" id="IPR013785">
    <property type="entry name" value="Aldolase_TIM"/>
</dbReference>
<evidence type="ECO:0000256" key="2">
    <source>
        <dbReference type="PIRNR" id="PIRNR001365"/>
    </source>
</evidence>
<reference evidence="5 6" key="1">
    <citation type="submission" date="2020-02" db="EMBL/GenBank/DDBJ databases">
        <title>Genome sequence of Roseobacter ponti.</title>
        <authorList>
            <person name="Hollensteiner J."/>
            <person name="Schneider D."/>
            <person name="Poehlein A."/>
            <person name="Daniel R."/>
        </authorList>
    </citation>
    <scope>NUCLEOTIDE SEQUENCE [LARGE SCALE GENOMIC DNA]</scope>
    <source>
        <strain evidence="5 6">DSM 106830</strain>
    </source>
</reference>
<protein>
    <submittedName>
        <fullName evidence="5">Dihydrodipicolinate synthase family protein</fullName>
    </submittedName>
</protein>
<sequence length="293" mass="31497">MEITIGHFGISTALLTPFHPDGHINLRLLCSHANHMLQSGTQGVTLFGTTGEGASIGLTERQSAISAMIESGVAPGAMTLGLCASAISDVVAQVWQGCEFGITRFLLLPPFYFKNVHDEGVFEWHAQLFEAADTSAQFILYHIPQITQVPLSVDLTLRLCDAFPKRVLAIKDSAGQWGNTRALLESGKVPVLVGDERLLHKAAAMGGAGSICGMANIYPARMRTLFESQAEDVDLSSEVDLIVSQPVIPALKQAMAARTGNPDWVHLRAPLQPLTADARAVIEARFSIRADVT</sequence>
<keyword evidence="6" id="KW-1185">Reference proteome</keyword>
<dbReference type="CDD" id="cd00408">
    <property type="entry name" value="DHDPS-like"/>
    <property type="match status" value="1"/>
</dbReference>
<dbReference type="PANTHER" id="PTHR12128">
    <property type="entry name" value="DIHYDRODIPICOLINATE SYNTHASE"/>
    <property type="match status" value="1"/>
</dbReference>
<dbReference type="Proteomes" id="UP000503308">
    <property type="component" value="Chromosome"/>
</dbReference>
<dbReference type="Gene3D" id="3.20.20.70">
    <property type="entry name" value="Aldolase class I"/>
    <property type="match status" value="1"/>
</dbReference>
<dbReference type="AlphaFoldDB" id="A0A858SXG1"/>
<keyword evidence="1 2" id="KW-0456">Lyase</keyword>
<dbReference type="SUPFAM" id="SSF51569">
    <property type="entry name" value="Aldolase"/>
    <property type="match status" value="1"/>
</dbReference>
<comment type="similarity">
    <text evidence="2">Belongs to the DapA family.</text>
</comment>
<dbReference type="PIRSF" id="PIRSF001365">
    <property type="entry name" value="DHDPS"/>
    <property type="match status" value="1"/>
</dbReference>
<evidence type="ECO:0000256" key="1">
    <source>
        <dbReference type="ARBA" id="ARBA00023239"/>
    </source>
</evidence>
<dbReference type="PRINTS" id="PR00146">
    <property type="entry name" value="DHPICSNTHASE"/>
</dbReference>
<feature type="binding site" evidence="4">
    <location>
        <position position="50"/>
    </location>
    <ligand>
        <name>pyruvate</name>
        <dbReference type="ChEBI" id="CHEBI:15361"/>
    </ligand>
</feature>
<feature type="active site" description="Schiff-base intermediate with substrate" evidence="3">
    <location>
        <position position="171"/>
    </location>
</feature>
<dbReference type="EMBL" id="CP048788">
    <property type="protein sequence ID" value="QJF52323.1"/>
    <property type="molecule type" value="Genomic_DNA"/>
</dbReference>
<dbReference type="SMART" id="SM01130">
    <property type="entry name" value="DHDPS"/>
    <property type="match status" value="1"/>
</dbReference>
<dbReference type="PANTHER" id="PTHR12128:SF67">
    <property type="entry name" value="BLR3884 PROTEIN"/>
    <property type="match status" value="1"/>
</dbReference>
<gene>
    <name evidence="5" type="ORF">G3256_14630</name>
</gene>
<proteinExistence type="inferred from homology"/>
<dbReference type="GO" id="GO:0008840">
    <property type="term" value="F:4-hydroxy-tetrahydrodipicolinate synthase activity"/>
    <property type="evidence" value="ECO:0007669"/>
    <property type="project" value="TreeGrafter"/>
</dbReference>
<dbReference type="RefSeq" id="WP_169641542.1">
    <property type="nucleotide sequence ID" value="NZ_CP048788.1"/>
</dbReference>
<name>A0A858SXG1_9RHOB</name>
<organism evidence="5 6">
    <name type="scientific">Roseobacter ponti</name>
    <dbReference type="NCBI Taxonomy" id="1891787"/>
    <lineage>
        <taxon>Bacteria</taxon>
        <taxon>Pseudomonadati</taxon>
        <taxon>Pseudomonadota</taxon>
        <taxon>Alphaproteobacteria</taxon>
        <taxon>Rhodobacterales</taxon>
        <taxon>Roseobacteraceae</taxon>
        <taxon>Roseobacter</taxon>
    </lineage>
</organism>
<dbReference type="KEGG" id="rpon:G3256_14630"/>
<evidence type="ECO:0000313" key="5">
    <source>
        <dbReference type="EMBL" id="QJF52323.1"/>
    </source>
</evidence>
<evidence type="ECO:0000256" key="3">
    <source>
        <dbReference type="PIRSR" id="PIRSR001365-1"/>
    </source>
</evidence>
<dbReference type="InterPro" id="IPR002220">
    <property type="entry name" value="DapA-like"/>
</dbReference>
<feature type="active site" description="Proton donor/acceptor" evidence="3">
    <location>
        <position position="141"/>
    </location>
</feature>
<evidence type="ECO:0000256" key="4">
    <source>
        <dbReference type="PIRSR" id="PIRSR001365-2"/>
    </source>
</evidence>
<feature type="binding site" evidence="4">
    <location>
        <position position="211"/>
    </location>
    <ligand>
        <name>pyruvate</name>
        <dbReference type="ChEBI" id="CHEBI:15361"/>
    </ligand>
</feature>